<dbReference type="KEGG" id="lby:Lbys_0291"/>
<name>E4RUS4_LEAB4</name>
<proteinExistence type="predicted"/>
<accession>E4RUS4</accession>
<dbReference type="InterPro" id="IPR049279">
    <property type="entry name" value="DUF3108-like"/>
</dbReference>
<feature type="domain" description="DUF3108" evidence="2">
    <location>
        <begin position="186"/>
        <end position="246"/>
    </location>
</feature>
<reference evidence="3 4" key="2">
    <citation type="journal article" date="2011" name="Stand. Genomic Sci.">
        <title>Complete genome sequence of Leadbetterella byssophila type strain (4M15).</title>
        <authorList>
            <person name="Abt B."/>
            <person name="Teshima H."/>
            <person name="Lucas S."/>
            <person name="Lapidus A."/>
            <person name="Del Rio T.G."/>
            <person name="Nolan M."/>
            <person name="Tice H."/>
            <person name="Cheng J.F."/>
            <person name="Pitluck S."/>
            <person name="Liolios K."/>
            <person name="Pagani I."/>
            <person name="Ivanova N."/>
            <person name="Mavromatis K."/>
            <person name="Pati A."/>
            <person name="Tapia R."/>
            <person name="Han C."/>
            <person name="Goodwin L."/>
            <person name="Chen A."/>
            <person name="Palaniappan K."/>
            <person name="Land M."/>
            <person name="Hauser L."/>
            <person name="Chang Y.J."/>
            <person name="Jeffries C.D."/>
            <person name="Rohde M."/>
            <person name="Goker M."/>
            <person name="Tindall B.J."/>
            <person name="Detter J.C."/>
            <person name="Woyke T."/>
            <person name="Bristow J."/>
            <person name="Eisen J.A."/>
            <person name="Markowitz V."/>
            <person name="Hugenholtz P."/>
            <person name="Klenk H.P."/>
            <person name="Kyrpides N.C."/>
        </authorList>
    </citation>
    <scope>NUCLEOTIDE SEQUENCE [LARGE SCALE GENOMIC DNA]</scope>
    <source>
        <strain evidence="4">DSM 17132 / JCM 16389 / KACC 11308 / NBRC 106382 / 4M15</strain>
    </source>
</reference>
<evidence type="ECO:0000256" key="1">
    <source>
        <dbReference type="SAM" id="SignalP"/>
    </source>
</evidence>
<keyword evidence="1" id="KW-0732">Signal</keyword>
<dbReference type="RefSeq" id="WP_013407130.1">
    <property type="nucleotide sequence ID" value="NC_014655.1"/>
</dbReference>
<evidence type="ECO:0000259" key="2">
    <source>
        <dbReference type="Pfam" id="PF21347"/>
    </source>
</evidence>
<organism evidence="3 4">
    <name type="scientific">Leadbetterella byssophila (strain DSM 17132 / JCM 16389 / KACC 11308 / NBRC 106382 / 4M15)</name>
    <dbReference type="NCBI Taxonomy" id="649349"/>
    <lineage>
        <taxon>Bacteria</taxon>
        <taxon>Pseudomonadati</taxon>
        <taxon>Bacteroidota</taxon>
        <taxon>Cytophagia</taxon>
        <taxon>Cytophagales</taxon>
        <taxon>Leadbetterellaceae</taxon>
        <taxon>Leadbetterella</taxon>
    </lineage>
</organism>
<keyword evidence="4" id="KW-1185">Reference proteome</keyword>
<dbReference type="Proteomes" id="UP000007435">
    <property type="component" value="Chromosome"/>
</dbReference>
<evidence type="ECO:0000313" key="3">
    <source>
        <dbReference type="EMBL" id="ADQ16075.1"/>
    </source>
</evidence>
<dbReference type="PROSITE" id="PS51257">
    <property type="entry name" value="PROKAR_LIPOPROTEIN"/>
    <property type="match status" value="1"/>
</dbReference>
<dbReference type="eggNOG" id="ENOG50336DR">
    <property type="taxonomic scope" value="Bacteria"/>
</dbReference>
<dbReference type="STRING" id="649349.Lbys_0291"/>
<sequence length="268" mass="30097">MKALRWKFIIVALSIGAAACDPESNSEPIPDAEKDNYIPRVNTKYHYSVIEDGVNIGTAEKRVISSRDSSGIKLYNLRTDLQFAEGGMTLYNEIYDANARTYTQVNMPDAWYLIIEELRKNPDIIIDEARVTGFPYFMVMDNALVEGSNLTWEIPEDPGQIIKYRRKDAEHLVFQMKQTLLHQPTKAAAVESVTVPAGTFVCTKYIYEIAQDQTLSLNGEPVVTITGTETVTIWMAHGIGLVKQENTTIFNQKITRSSIILNKIAPTS</sequence>
<feature type="signal peptide" evidence="1">
    <location>
        <begin position="1"/>
        <end position="19"/>
    </location>
</feature>
<dbReference type="Pfam" id="PF21347">
    <property type="entry name" value="DUF3108_like"/>
    <property type="match status" value="1"/>
</dbReference>
<protein>
    <recommendedName>
        <fullName evidence="2">DUF3108 domain-containing protein</fullName>
    </recommendedName>
</protein>
<evidence type="ECO:0000313" key="4">
    <source>
        <dbReference type="Proteomes" id="UP000007435"/>
    </source>
</evidence>
<feature type="chain" id="PRO_5003185826" description="DUF3108 domain-containing protein" evidence="1">
    <location>
        <begin position="20"/>
        <end position="268"/>
    </location>
</feature>
<gene>
    <name evidence="3" type="ordered locus">Lbys_0291</name>
</gene>
<dbReference type="Gene3D" id="2.40.360.20">
    <property type="match status" value="1"/>
</dbReference>
<dbReference type="EMBL" id="CP002305">
    <property type="protein sequence ID" value="ADQ16075.1"/>
    <property type="molecule type" value="Genomic_DNA"/>
</dbReference>
<dbReference type="OrthoDB" id="665223at2"/>
<reference key="1">
    <citation type="submission" date="2010-11" db="EMBL/GenBank/DDBJ databases">
        <title>The complete genome of Leadbetterella byssophila DSM 17132.</title>
        <authorList>
            <consortium name="US DOE Joint Genome Institute (JGI-PGF)"/>
            <person name="Lucas S."/>
            <person name="Copeland A."/>
            <person name="Lapidus A."/>
            <person name="Glavina del Rio T."/>
            <person name="Dalin E."/>
            <person name="Tice H."/>
            <person name="Bruce D."/>
            <person name="Goodwin L."/>
            <person name="Pitluck S."/>
            <person name="Kyrpides N."/>
            <person name="Mavromatis K."/>
            <person name="Ivanova N."/>
            <person name="Teshima H."/>
            <person name="Brettin T."/>
            <person name="Detter J.C."/>
            <person name="Han C."/>
            <person name="Tapia R."/>
            <person name="Land M."/>
            <person name="Hauser L."/>
            <person name="Markowitz V."/>
            <person name="Cheng J.-F."/>
            <person name="Hugenholtz P."/>
            <person name="Woyke T."/>
            <person name="Wu D."/>
            <person name="Tindall B."/>
            <person name="Pomrenke H.G."/>
            <person name="Brambilla E."/>
            <person name="Klenk H.-P."/>
            <person name="Eisen J.A."/>
        </authorList>
    </citation>
    <scope>NUCLEOTIDE SEQUENCE [LARGE SCALE GENOMIC DNA]</scope>
    <source>
        <strain>DSM 17132</strain>
    </source>
</reference>
<dbReference type="HOGENOM" id="CLU_1037437_0_0_10"/>
<dbReference type="AlphaFoldDB" id="E4RUS4"/>